<comment type="caution">
    <text evidence="1">The sequence shown here is derived from an EMBL/GenBank/DDBJ whole genome shotgun (WGS) entry which is preliminary data.</text>
</comment>
<reference evidence="1" key="1">
    <citation type="submission" date="2022-09" db="EMBL/GenBank/DDBJ databases">
        <title>Fusarium specimens isolated from Avocado Roots.</title>
        <authorList>
            <person name="Stajich J."/>
            <person name="Roper C."/>
            <person name="Heimlech-Rivalta G."/>
        </authorList>
    </citation>
    <scope>NUCLEOTIDE SEQUENCE</scope>
    <source>
        <strain evidence="1">A02</strain>
    </source>
</reference>
<dbReference type="Proteomes" id="UP001152087">
    <property type="component" value="Unassembled WGS sequence"/>
</dbReference>
<dbReference type="EMBL" id="JAOQAV010000015">
    <property type="protein sequence ID" value="KAJ4188406.1"/>
    <property type="molecule type" value="Genomic_DNA"/>
</dbReference>
<keyword evidence="2" id="KW-1185">Reference proteome</keyword>
<evidence type="ECO:0000313" key="2">
    <source>
        <dbReference type="Proteomes" id="UP001152087"/>
    </source>
</evidence>
<evidence type="ECO:0000313" key="1">
    <source>
        <dbReference type="EMBL" id="KAJ4188406.1"/>
    </source>
</evidence>
<organism evidence="1 2">
    <name type="scientific">Fusarium falciforme</name>
    <dbReference type="NCBI Taxonomy" id="195108"/>
    <lineage>
        <taxon>Eukaryota</taxon>
        <taxon>Fungi</taxon>
        <taxon>Dikarya</taxon>
        <taxon>Ascomycota</taxon>
        <taxon>Pezizomycotina</taxon>
        <taxon>Sordariomycetes</taxon>
        <taxon>Hypocreomycetidae</taxon>
        <taxon>Hypocreales</taxon>
        <taxon>Nectriaceae</taxon>
        <taxon>Fusarium</taxon>
        <taxon>Fusarium solani species complex</taxon>
    </lineage>
</organism>
<name>A0A9W8R8S1_9HYPO</name>
<sequence>MRKIPPELSLKEFSALKHVFINSIPLFGFIQKREQNIDSEVLIRLLPRSIISLAVKKNHYRNFVKEALLGLADWKSQNPGEFPNLNWVACGPKMKSSTLASLFKAVGVNFDAKVRSLSQIKPYLNGPNADSTLVFPNWDSEDDL</sequence>
<proteinExistence type="predicted"/>
<gene>
    <name evidence="1" type="ORF">NW755_006566</name>
</gene>
<dbReference type="AlphaFoldDB" id="A0A9W8R8S1"/>
<protein>
    <submittedName>
        <fullName evidence="1">Uncharacterized protein</fullName>
    </submittedName>
</protein>
<accession>A0A9W8R8S1</accession>